<evidence type="ECO:0000256" key="7">
    <source>
        <dbReference type="ARBA" id="ARBA00022842"/>
    </source>
</evidence>
<dbReference type="PANTHER" id="PTHR46173">
    <property type="entry name" value="CCA TRNA NUCLEOTIDYLTRANSFERASE 1, MITOCHONDRIAL"/>
    <property type="match status" value="1"/>
</dbReference>
<sequence>MKVSGDWLDSDGTQAVFAALTVEGHVAYAVGGCVRNALMGVPVTDVDISTDATPETVQELAKAAGLKSVPTGIDHGTITIVCDGTGYEVTTFRADTETDGRYAIVRFSTDLAEDAARRDFTMNALYATADGTVIDPLGGLPDLEARRVRFIGDAHDRITEDYLRILRFFRFAAWYGDPEYGFDAEALAAIADKLDGLSGLSRERVGAELMKLLSAPDPAPAIASMAQTGVLQLVLSGASHTALAPLVHLEKCASMAADPLRRLAALGVFDGTALRLSKKAQRRIEQYQRLISSNEGPKELGYRYNADIACDVLLLRAAMFESPLDPGSLDAAKTGALASFPVKPGDLMPAYSGVALGKKLRALEDRWIASEFQLGKSDLLE</sequence>
<evidence type="ECO:0000259" key="10">
    <source>
        <dbReference type="Pfam" id="PF12627"/>
    </source>
</evidence>
<dbReference type="GO" id="GO:0000049">
    <property type="term" value="F:tRNA binding"/>
    <property type="evidence" value="ECO:0007669"/>
    <property type="project" value="TreeGrafter"/>
</dbReference>
<dbReference type="OrthoDB" id="9805698at2"/>
<reference evidence="11 12" key="1">
    <citation type="submission" date="2014-03" db="EMBL/GenBank/DDBJ databases">
        <title>The draft genome sequence of Marivita geojedonensis KCTC 23882.</title>
        <authorList>
            <person name="Lai Q."/>
            <person name="Shao Z."/>
        </authorList>
    </citation>
    <scope>NUCLEOTIDE SEQUENCE [LARGE SCALE GENOMIC DNA]</scope>
    <source>
        <strain evidence="11 12">DPG-138</strain>
    </source>
</reference>
<comment type="cofactor">
    <cofactor evidence="1">
        <name>Mg(2+)</name>
        <dbReference type="ChEBI" id="CHEBI:18420"/>
    </cofactor>
</comment>
<dbReference type="SUPFAM" id="SSF81891">
    <property type="entry name" value="Poly A polymerase C-terminal region-like"/>
    <property type="match status" value="1"/>
</dbReference>
<feature type="domain" description="Poly A polymerase head" evidence="9">
    <location>
        <begin position="27"/>
        <end position="149"/>
    </location>
</feature>
<dbReference type="CDD" id="cd05398">
    <property type="entry name" value="NT_ClassII-CCAase"/>
    <property type="match status" value="1"/>
</dbReference>
<keyword evidence="3" id="KW-0819">tRNA processing</keyword>
<feature type="domain" description="tRNA nucleotidyltransferase/poly(A) polymerase RNA and SrmB- binding" evidence="10">
    <location>
        <begin position="183"/>
        <end position="236"/>
    </location>
</feature>
<evidence type="ECO:0000256" key="3">
    <source>
        <dbReference type="ARBA" id="ARBA00022694"/>
    </source>
</evidence>
<keyword evidence="5" id="KW-0479">Metal-binding</keyword>
<evidence type="ECO:0000256" key="1">
    <source>
        <dbReference type="ARBA" id="ARBA00001946"/>
    </source>
</evidence>
<dbReference type="GO" id="GO:0046872">
    <property type="term" value="F:metal ion binding"/>
    <property type="evidence" value="ECO:0007669"/>
    <property type="project" value="UniProtKB-KW"/>
</dbReference>
<protein>
    <submittedName>
        <fullName evidence="11">Poly(A) polymerase</fullName>
    </submittedName>
</protein>
<evidence type="ECO:0000313" key="12">
    <source>
        <dbReference type="Proteomes" id="UP000193926"/>
    </source>
</evidence>
<dbReference type="STRING" id="1123756.MGEO_12665"/>
<comment type="similarity">
    <text evidence="8">Belongs to the tRNA nucleotidyltransferase/poly(A) polymerase family.</text>
</comment>
<dbReference type="GO" id="GO:0016779">
    <property type="term" value="F:nucleotidyltransferase activity"/>
    <property type="evidence" value="ECO:0007669"/>
    <property type="project" value="UniProtKB-KW"/>
</dbReference>
<dbReference type="Pfam" id="PF12627">
    <property type="entry name" value="PolyA_pol_RNAbd"/>
    <property type="match status" value="1"/>
</dbReference>
<evidence type="ECO:0000313" key="11">
    <source>
        <dbReference type="EMBL" id="OSQ49885.1"/>
    </source>
</evidence>
<evidence type="ECO:0000256" key="6">
    <source>
        <dbReference type="ARBA" id="ARBA00022741"/>
    </source>
</evidence>
<dbReference type="PANTHER" id="PTHR46173:SF1">
    <property type="entry name" value="CCA TRNA NUCLEOTIDYLTRANSFERASE 1, MITOCHONDRIAL"/>
    <property type="match status" value="1"/>
</dbReference>
<dbReference type="AlphaFoldDB" id="A0A1X4NJQ6"/>
<accession>A0A1X4NJQ6</accession>
<dbReference type="SUPFAM" id="SSF81301">
    <property type="entry name" value="Nucleotidyltransferase"/>
    <property type="match status" value="1"/>
</dbReference>
<keyword evidence="4" id="KW-0548">Nucleotidyltransferase</keyword>
<dbReference type="InterPro" id="IPR050264">
    <property type="entry name" value="Bact_CCA-adding_enz_type3_sf"/>
</dbReference>
<evidence type="ECO:0000256" key="8">
    <source>
        <dbReference type="RuleBase" id="RU003953"/>
    </source>
</evidence>
<proteinExistence type="inferred from homology"/>
<keyword evidence="6" id="KW-0547">Nucleotide-binding</keyword>
<dbReference type="GO" id="GO:0000166">
    <property type="term" value="F:nucleotide binding"/>
    <property type="evidence" value="ECO:0007669"/>
    <property type="project" value="UniProtKB-KW"/>
</dbReference>
<dbReference type="InterPro" id="IPR043519">
    <property type="entry name" value="NT_sf"/>
</dbReference>
<dbReference type="RefSeq" id="WP_085638238.1">
    <property type="nucleotide sequence ID" value="NZ_JFKC01000012.1"/>
</dbReference>
<keyword evidence="12" id="KW-1185">Reference proteome</keyword>
<gene>
    <name evidence="11" type="ORF">MGEO_12665</name>
</gene>
<name>A0A1X4NJQ6_9RHOB</name>
<dbReference type="EMBL" id="JFKC01000012">
    <property type="protein sequence ID" value="OSQ49885.1"/>
    <property type="molecule type" value="Genomic_DNA"/>
</dbReference>
<keyword evidence="7" id="KW-0460">Magnesium</keyword>
<dbReference type="Proteomes" id="UP000193926">
    <property type="component" value="Unassembled WGS sequence"/>
</dbReference>
<evidence type="ECO:0000259" key="9">
    <source>
        <dbReference type="Pfam" id="PF01743"/>
    </source>
</evidence>
<dbReference type="InterPro" id="IPR002646">
    <property type="entry name" value="PolA_pol_head_dom"/>
</dbReference>
<organism evidence="11 12">
    <name type="scientific">Marivita geojedonensis</name>
    <dbReference type="NCBI Taxonomy" id="1123756"/>
    <lineage>
        <taxon>Bacteria</taxon>
        <taxon>Pseudomonadati</taxon>
        <taxon>Pseudomonadota</taxon>
        <taxon>Alphaproteobacteria</taxon>
        <taxon>Rhodobacterales</taxon>
        <taxon>Roseobacteraceae</taxon>
        <taxon>Marivita</taxon>
    </lineage>
</organism>
<keyword evidence="8" id="KW-0694">RNA-binding</keyword>
<dbReference type="Pfam" id="PF01743">
    <property type="entry name" value="PolyA_pol"/>
    <property type="match status" value="1"/>
</dbReference>
<comment type="caution">
    <text evidence="11">The sequence shown here is derived from an EMBL/GenBank/DDBJ whole genome shotgun (WGS) entry which is preliminary data.</text>
</comment>
<evidence type="ECO:0000256" key="2">
    <source>
        <dbReference type="ARBA" id="ARBA00022679"/>
    </source>
</evidence>
<keyword evidence="2 8" id="KW-0808">Transferase</keyword>
<dbReference type="Gene3D" id="3.30.460.10">
    <property type="entry name" value="Beta Polymerase, domain 2"/>
    <property type="match status" value="1"/>
</dbReference>
<dbReference type="GO" id="GO:0008033">
    <property type="term" value="P:tRNA processing"/>
    <property type="evidence" value="ECO:0007669"/>
    <property type="project" value="UniProtKB-KW"/>
</dbReference>
<evidence type="ECO:0000256" key="5">
    <source>
        <dbReference type="ARBA" id="ARBA00022723"/>
    </source>
</evidence>
<dbReference type="InterPro" id="IPR032828">
    <property type="entry name" value="PolyA_RNA-bd"/>
</dbReference>
<dbReference type="Gene3D" id="1.10.3090.10">
    <property type="entry name" value="cca-adding enzyme, domain 2"/>
    <property type="match status" value="1"/>
</dbReference>
<evidence type="ECO:0000256" key="4">
    <source>
        <dbReference type="ARBA" id="ARBA00022695"/>
    </source>
</evidence>